<protein>
    <submittedName>
        <fullName evidence="2">Uncharacterized protein</fullName>
    </submittedName>
</protein>
<feature type="transmembrane region" description="Helical" evidence="1">
    <location>
        <begin position="12"/>
        <end position="31"/>
    </location>
</feature>
<keyword evidence="1" id="KW-1133">Transmembrane helix</keyword>
<keyword evidence="1" id="KW-0812">Transmembrane</keyword>
<comment type="caution">
    <text evidence="2">The sequence shown here is derived from an EMBL/GenBank/DDBJ whole genome shotgun (WGS) entry which is preliminary data.</text>
</comment>
<reference evidence="2 3" key="1">
    <citation type="submission" date="2019-07" db="EMBL/GenBank/DDBJ databases">
        <title>Novel species of Flavobacterium.</title>
        <authorList>
            <person name="Liu Q."/>
            <person name="Xin Y.-H."/>
        </authorList>
    </citation>
    <scope>NUCLEOTIDE SEQUENCE [LARGE SCALE GENOMIC DNA]</scope>
    <source>
        <strain evidence="2 3">GSR22</strain>
    </source>
</reference>
<evidence type="ECO:0000313" key="2">
    <source>
        <dbReference type="EMBL" id="TRX12516.1"/>
    </source>
</evidence>
<evidence type="ECO:0000313" key="3">
    <source>
        <dbReference type="Proteomes" id="UP000318669"/>
    </source>
</evidence>
<dbReference type="AlphaFoldDB" id="A0A553BWF2"/>
<evidence type="ECO:0000256" key="1">
    <source>
        <dbReference type="SAM" id="Phobius"/>
    </source>
</evidence>
<name>A0A553BWF2_9FLAO</name>
<keyword evidence="1" id="KW-0472">Membrane</keyword>
<organism evidence="2 3">
    <name type="scientific">Flavobacterium gawalongense</name>
    <dbReference type="NCBI Taxonomy" id="2594432"/>
    <lineage>
        <taxon>Bacteria</taxon>
        <taxon>Pseudomonadati</taxon>
        <taxon>Bacteroidota</taxon>
        <taxon>Flavobacteriia</taxon>
        <taxon>Flavobacteriales</taxon>
        <taxon>Flavobacteriaceae</taxon>
        <taxon>Flavobacterium</taxon>
    </lineage>
</organism>
<dbReference type="EMBL" id="VJZL01000003">
    <property type="protein sequence ID" value="TRX12516.1"/>
    <property type="molecule type" value="Genomic_DNA"/>
</dbReference>
<accession>A0A553BWF2</accession>
<dbReference type="Proteomes" id="UP000318669">
    <property type="component" value="Unassembled WGS sequence"/>
</dbReference>
<feature type="transmembrane region" description="Helical" evidence="1">
    <location>
        <begin position="37"/>
        <end position="58"/>
    </location>
</feature>
<dbReference type="RefSeq" id="WP_144064492.1">
    <property type="nucleotide sequence ID" value="NZ_VJZL01000003.1"/>
</dbReference>
<sequence>MSENNNSKNALGCILIIVCMAVSILICQPVISILGDGAYPIIVIVGVLLGKFLSKVFFKENDE</sequence>
<gene>
    <name evidence="2" type="ORF">FNW11_02980</name>
</gene>
<proteinExistence type="predicted"/>